<dbReference type="Pfam" id="PF00076">
    <property type="entry name" value="RRM_1"/>
    <property type="match status" value="1"/>
</dbReference>
<protein>
    <submittedName>
        <fullName evidence="4">RRM domain-containing protein</fullName>
    </submittedName>
</protein>
<evidence type="ECO:0000259" key="1">
    <source>
        <dbReference type="Pfam" id="PF00076"/>
    </source>
</evidence>
<dbReference type="AlphaFoldDB" id="A0A0R3R0D7"/>
<dbReference type="GO" id="GO:0000381">
    <property type="term" value="P:regulation of alternative mRNA splicing, via spliceosome"/>
    <property type="evidence" value="ECO:0007669"/>
    <property type="project" value="TreeGrafter"/>
</dbReference>
<dbReference type="SUPFAM" id="SSF54928">
    <property type="entry name" value="RNA-binding domain, RBD"/>
    <property type="match status" value="1"/>
</dbReference>
<sequence length="125" mass="13725">MPSEALVPMPVLPQSGAIIVGPGAKKEAQLLGLGLVKLRSKQKDWLADAKKYAKEQSIKQVLLRQTLAHQQNQQKVAMYAQALSLMARVYIGSISFEVREEMIKNAFGVFGPIKSINMSWDAVTG</sequence>
<dbReference type="InterPro" id="IPR035979">
    <property type="entry name" value="RBD_domain_sf"/>
</dbReference>
<dbReference type="InterPro" id="IPR012677">
    <property type="entry name" value="Nucleotide-bd_a/b_plait_sf"/>
</dbReference>
<reference evidence="4" key="1">
    <citation type="submission" date="2017-02" db="UniProtKB">
        <authorList>
            <consortium name="WormBaseParasite"/>
        </authorList>
    </citation>
    <scope>IDENTIFICATION</scope>
</reference>
<dbReference type="Gene3D" id="3.30.70.330">
    <property type="match status" value="1"/>
</dbReference>
<dbReference type="Proteomes" id="UP000280834">
    <property type="component" value="Unassembled WGS sequence"/>
</dbReference>
<dbReference type="GO" id="GO:0071013">
    <property type="term" value="C:catalytic step 2 spliceosome"/>
    <property type="evidence" value="ECO:0007669"/>
    <property type="project" value="TreeGrafter"/>
</dbReference>
<dbReference type="GO" id="GO:0071011">
    <property type="term" value="C:precatalytic spliceosome"/>
    <property type="evidence" value="ECO:0007669"/>
    <property type="project" value="TreeGrafter"/>
</dbReference>
<dbReference type="GO" id="GO:0003723">
    <property type="term" value="F:RNA binding"/>
    <property type="evidence" value="ECO:0007669"/>
    <property type="project" value="InterPro"/>
</dbReference>
<reference evidence="2 3" key="2">
    <citation type="submission" date="2018-11" db="EMBL/GenBank/DDBJ databases">
        <authorList>
            <consortium name="Pathogen Informatics"/>
        </authorList>
    </citation>
    <scope>NUCLEOTIDE SEQUENCE [LARGE SCALE GENOMIC DNA]</scope>
</reference>
<evidence type="ECO:0000313" key="4">
    <source>
        <dbReference type="WBParaSite" id="BTMF_0001346801-mRNA-1"/>
    </source>
</evidence>
<dbReference type="GO" id="GO:0000380">
    <property type="term" value="P:alternative mRNA splicing, via spliceosome"/>
    <property type="evidence" value="ECO:0007669"/>
    <property type="project" value="TreeGrafter"/>
</dbReference>
<organism evidence="4">
    <name type="scientific">Brugia timori</name>
    <dbReference type="NCBI Taxonomy" id="42155"/>
    <lineage>
        <taxon>Eukaryota</taxon>
        <taxon>Metazoa</taxon>
        <taxon>Ecdysozoa</taxon>
        <taxon>Nematoda</taxon>
        <taxon>Chromadorea</taxon>
        <taxon>Rhabditida</taxon>
        <taxon>Spirurina</taxon>
        <taxon>Spiruromorpha</taxon>
        <taxon>Filarioidea</taxon>
        <taxon>Onchocercidae</taxon>
        <taxon>Brugia</taxon>
    </lineage>
</organism>
<name>A0A0R3R0D7_9BILA</name>
<dbReference type="EMBL" id="UZAG01018344">
    <property type="protein sequence ID" value="VDO39163.1"/>
    <property type="molecule type" value="Genomic_DNA"/>
</dbReference>
<feature type="domain" description="RRM" evidence="1">
    <location>
        <begin position="89"/>
        <end position="123"/>
    </location>
</feature>
<evidence type="ECO:0000313" key="3">
    <source>
        <dbReference type="Proteomes" id="UP000280834"/>
    </source>
</evidence>
<dbReference type="InterPro" id="IPR000504">
    <property type="entry name" value="RRM_dom"/>
</dbReference>
<dbReference type="InterPro" id="IPR051974">
    <property type="entry name" value="PUF60_regulator"/>
</dbReference>
<dbReference type="PANTHER" id="PTHR47330:SF1">
    <property type="entry name" value="POLY(U)-BINDING-SPLICING FACTOR PUF60"/>
    <property type="match status" value="1"/>
</dbReference>
<dbReference type="PANTHER" id="PTHR47330">
    <property type="entry name" value="POLY(U)-BINDING-SPLICING FACTOR PUF60-B-RELATED"/>
    <property type="match status" value="1"/>
</dbReference>
<accession>A0A0R3R0D7</accession>
<gene>
    <name evidence="2" type="ORF">BTMF_LOCUS11473</name>
</gene>
<dbReference type="GO" id="GO:0006376">
    <property type="term" value="P:mRNA splice site recognition"/>
    <property type="evidence" value="ECO:0007669"/>
    <property type="project" value="TreeGrafter"/>
</dbReference>
<dbReference type="STRING" id="42155.A0A0R3R0D7"/>
<dbReference type="WBParaSite" id="BTMF_0001346801-mRNA-1">
    <property type="protein sequence ID" value="BTMF_0001346801-mRNA-1"/>
    <property type="gene ID" value="BTMF_0001346801"/>
</dbReference>
<evidence type="ECO:0000313" key="2">
    <source>
        <dbReference type="EMBL" id="VDO39163.1"/>
    </source>
</evidence>
<keyword evidence="3" id="KW-1185">Reference proteome</keyword>
<proteinExistence type="predicted"/>